<keyword evidence="9 19" id="KW-0472">Membrane</keyword>
<keyword evidence="7" id="KW-0573">Peptidoglycan synthesis</keyword>
<dbReference type="PANTHER" id="PTHR30474">
    <property type="entry name" value="CELL CYCLE PROTEIN"/>
    <property type="match status" value="1"/>
</dbReference>
<keyword evidence="6" id="KW-0133">Cell shape</keyword>
<evidence type="ECO:0000256" key="12">
    <source>
        <dbReference type="ARBA" id="ARBA00038053"/>
    </source>
</evidence>
<dbReference type="GO" id="GO:0051301">
    <property type="term" value="P:cell division"/>
    <property type="evidence" value="ECO:0007669"/>
    <property type="project" value="InterPro"/>
</dbReference>
<dbReference type="InterPro" id="IPR018365">
    <property type="entry name" value="Cell_cycle_FtsW-rel_CS"/>
</dbReference>
<evidence type="ECO:0000256" key="5">
    <source>
        <dbReference type="ARBA" id="ARBA00022692"/>
    </source>
</evidence>
<feature type="transmembrane region" description="Helical" evidence="19">
    <location>
        <begin position="334"/>
        <end position="358"/>
    </location>
</feature>
<dbReference type="GO" id="GO:0008360">
    <property type="term" value="P:regulation of cell shape"/>
    <property type="evidence" value="ECO:0007669"/>
    <property type="project" value="UniProtKB-KW"/>
</dbReference>
<dbReference type="GO" id="GO:0009252">
    <property type="term" value="P:peptidoglycan biosynthetic process"/>
    <property type="evidence" value="ECO:0007669"/>
    <property type="project" value="UniProtKB-KW"/>
</dbReference>
<evidence type="ECO:0000256" key="15">
    <source>
        <dbReference type="ARBA" id="ARBA00044770"/>
    </source>
</evidence>
<protein>
    <recommendedName>
        <fullName evidence="13">Probable peptidoglycan glycosyltransferase FtsW</fullName>
        <ecNumber evidence="15">2.4.99.28</ecNumber>
    </recommendedName>
    <alternativeName>
        <fullName evidence="14">Cell division protein FtsW</fullName>
    </alternativeName>
    <alternativeName>
        <fullName evidence="11">Cell wall polymerase</fullName>
    </alternativeName>
    <alternativeName>
        <fullName evidence="10">Peptidoglycan polymerase</fullName>
    </alternativeName>
</protein>
<evidence type="ECO:0000256" key="16">
    <source>
        <dbReference type="ARBA" id="ARBA00049902"/>
    </source>
</evidence>
<evidence type="ECO:0000256" key="3">
    <source>
        <dbReference type="ARBA" id="ARBA00022676"/>
    </source>
</evidence>
<dbReference type="PANTHER" id="PTHR30474:SF2">
    <property type="entry name" value="PEPTIDOGLYCAN GLYCOSYLTRANSFERASE FTSW-RELATED"/>
    <property type="match status" value="1"/>
</dbReference>
<evidence type="ECO:0000256" key="19">
    <source>
        <dbReference type="SAM" id="Phobius"/>
    </source>
</evidence>
<sequence>MTASSRRSEESPWKGLGEKFNRALAAPQMNYKVIMTVTVILVFIGLTMVLSSSMVSITNDGDGIAVFTEFLRQAAVVAIGLVGMWLFLRVRPETVRRFSPVLLLIAFILLVLVLIPGIGVGGAEVGSNSWIRIGGVGIQPSEVAKFSLAVWGAAVIAARSRSYTTTLSVMLPFFLVSGVFLVLVILQNDLGMMLSLGSVMIALVFFAGASGMLLLGIAVLGAGGAVLLSLAHSFRSSRFSSWYETFTLSFSEETSRGASYQSKQGIFSLADGGLIGQGLGQSRAKYYLPEATNDFVFAIIGEELGLIGAGLVVVLFGLLAWFGLRTAMAQADPFLRLLAAALTMGITIQAFYNIGYVVGLFPMTGVQLPLISAGGSSAIVTLASLGLLASIARHEPKTISSMQHEGRPLIDRLLFLREPKPYTPGQQQRDRVREQPRRYGEPVTRPRQPAGEHERARATPRATTGSTPRGTRGRGAREAVPPPRPRRSQGPQGPQGTNDNQRHRRR</sequence>
<comment type="caution">
    <text evidence="20">The sequence shown here is derived from an EMBL/GenBank/DDBJ whole genome shotgun (WGS) entry which is preliminary data.</text>
</comment>
<dbReference type="Pfam" id="PF01098">
    <property type="entry name" value="FTSW_RODA_SPOVE"/>
    <property type="match status" value="1"/>
</dbReference>
<evidence type="ECO:0000256" key="6">
    <source>
        <dbReference type="ARBA" id="ARBA00022960"/>
    </source>
</evidence>
<keyword evidence="8 19" id="KW-1133">Transmembrane helix</keyword>
<evidence type="ECO:0000313" key="20">
    <source>
        <dbReference type="EMBL" id="HJC86270.1"/>
    </source>
</evidence>
<feature type="compositionally biased region" description="Low complexity" evidence="18">
    <location>
        <begin position="459"/>
        <end position="470"/>
    </location>
</feature>
<dbReference type="Proteomes" id="UP000823858">
    <property type="component" value="Unassembled WGS sequence"/>
</dbReference>
<evidence type="ECO:0000313" key="21">
    <source>
        <dbReference type="Proteomes" id="UP000823858"/>
    </source>
</evidence>
<reference evidence="20" key="1">
    <citation type="journal article" date="2021" name="PeerJ">
        <title>Extensive microbial diversity within the chicken gut microbiome revealed by metagenomics and culture.</title>
        <authorList>
            <person name="Gilroy R."/>
            <person name="Ravi A."/>
            <person name="Getino M."/>
            <person name="Pursley I."/>
            <person name="Horton D.L."/>
            <person name="Alikhan N.F."/>
            <person name="Baker D."/>
            <person name="Gharbi K."/>
            <person name="Hall N."/>
            <person name="Watson M."/>
            <person name="Adriaenssens E.M."/>
            <person name="Foster-Nyarko E."/>
            <person name="Jarju S."/>
            <person name="Secka A."/>
            <person name="Antonio M."/>
            <person name="Oren A."/>
            <person name="Chaudhuri R.R."/>
            <person name="La Ragione R."/>
            <person name="Hildebrand F."/>
            <person name="Pallen M.J."/>
        </authorList>
    </citation>
    <scope>NUCLEOTIDE SEQUENCE</scope>
    <source>
        <strain evidence="20">ChiHjej13B12-4958</strain>
    </source>
</reference>
<feature type="region of interest" description="Disordered" evidence="18">
    <location>
        <begin position="420"/>
        <end position="506"/>
    </location>
</feature>
<evidence type="ECO:0000256" key="7">
    <source>
        <dbReference type="ARBA" id="ARBA00022984"/>
    </source>
</evidence>
<evidence type="ECO:0000256" key="2">
    <source>
        <dbReference type="ARBA" id="ARBA00004752"/>
    </source>
</evidence>
<comment type="similarity">
    <text evidence="12">Belongs to the SEDS family. FtsW subfamily.</text>
</comment>
<feature type="transmembrane region" description="Helical" evidence="19">
    <location>
        <begin position="370"/>
        <end position="392"/>
    </location>
</feature>
<dbReference type="GO" id="GO:0015648">
    <property type="term" value="F:lipid-linked peptidoglycan transporter activity"/>
    <property type="evidence" value="ECO:0007669"/>
    <property type="project" value="TreeGrafter"/>
</dbReference>
<name>A0A9D2QET2_9CORY</name>
<evidence type="ECO:0000256" key="11">
    <source>
        <dbReference type="ARBA" id="ARBA00033270"/>
    </source>
</evidence>
<evidence type="ECO:0000256" key="8">
    <source>
        <dbReference type="ARBA" id="ARBA00022989"/>
    </source>
</evidence>
<feature type="transmembrane region" description="Helical" evidence="19">
    <location>
        <begin position="167"/>
        <end position="186"/>
    </location>
</feature>
<evidence type="ECO:0000256" key="1">
    <source>
        <dbReference type="ARBA" id="ARBA00004141"/>
    </source>
</evidence>
<comment type="pathway">
    <text evidence="2">Cell wall biogenesis; peptidoglycan biosynthesis.</text>
</comment>
<feature type="transmembrane region" description="Helical" evidence="19">
    <location>
        <begin position="295"/>
        <end position="322"/>
    </location>
</feature>
<keyword evidence="5 19" id="KW-0812">Transmembrane</keyword>
<feature type="transmembrane region" description="Helical" evidence="19">
    <location>
        <begin position="100"/>
        <end position="123"/>
    </location>
</feature>
<dbReference type="AlphaFoldDB" id="A0A9D2QET2"/>
<evidence type="ECO:0000256" key="13">
    <source>
        <dbReference type="ARBA" id="ARBA00041185"/>
    </source>
</evidence>
<feature type="compositionally biased region" description="Basic and acidic residues" evidence="18">
    <location>
        <begin position="428"/>
        <end position="440"/>
    </location>
</feature>
<evidence type="ECO:0000256" key="18">
    <source>
        <dbReference type="SAM" id="MobiDB-lite"/>
    </source>
</evidence>
<evidence type="ECO:0000256" key="17">
    <source>
        <dbReference type="ARBA" id="ARBA00049966"/>
    </source>
</evidence>
<feature type="transmembrane region" description="Helical" evidence="19">
    <location>
        <begin position="29"/>
        <end position="50"/>
    </location>
</feature>
<evidence type="ECO:0000256" key="4">
    <source>
        <dbReference type="ARBA" id="ARBA00022679"/>
    </source>
</evidence>
<dbReference type="InterPro" id="IPR001182">
    <property type="entry name" value="FtsW/RodA"/>
</dbReference>
<dbReference type="GO" id="GO:0032153">
    <property type="term" value="C:cell division site"/>
    <property type="evidence" value="ECO:0007669"/>
    <property type="project" value="TreeGrafter"/>
</dbReference>
<keyword evidence="3" id="KW-0328">Glycosyltransferase</keyword>
<evidence type="ECO:0000256" key="10">
    <source>
        <dbReference type="ARBA" id="ARBA00032370"/>
    </source>
</evidence>
<evidence type="ECO:0000256" key="9">
    <source>
        <dbReference type="ARBA" id="ARBA00023136"/>
    </source>
</evidence>
<gene>
    <name evidence="20" type="ORF">H9751_12185</name>
</gene>
<keyword evidence="4" id="KW-0808">Transferase</keyword>
<feature type="transmembrane region" description="Helical" evidence="19">
    <location>
        <begin position="70"/>
        <end position="88"/>
    </location>
</feature>
<comment type="function">
    <text evidence="17">Peptidoglycan polymerase that is essential for cell division.</text>
</comment>
<dbReference type="EMBL" id="DWVP01000024">
    <property type="protein sequence ID" value="HJC86270.1"/>
    <property type="molecule type" value="Genomic_DNA"/>
</dbReference>
<reference evidence="20" key="2">
    <citation type="submission" date="2021-04" db="EMBL/GenBank/DDBJ databases">
        <authorList>
            <person name="Gilroy R."/>
        </authorList>
    </citation>
    <scope>NUCLEOTIDE SEQUENCE</scope>
    <source>
        <strain evidence="20">ChiHjej13B12-4958</strain>
    </source>
</reference>
<comment type="catalytic activity">
    <reaction evidence="16">
        <text>[GlcNAc-(1-&gt;4)-Mur2Ac(oyl-L-Ala-gamma-D-Glu-L-Lys-D-Ala-D-Ala)](n)-di-trans,octa-cis-undecaprenyl diphosphate + beta-D-GlcNAc-(1-&gt;4)-Mur2Ac(oyl-L-Ala-gamma-D-Glu-L-Lys-D-Ala-D-Ala)-di-trans,octa-cis-undecaprenyl diphosphate = [GlcNAc-(1-&gt;4)-Mur2Ac(oyl-L-Ala-gamma-D-Glu-L-Lys-D-Ala-D-Ala)](n+1)-di-trans,octa-cis-undecaprenyl diphosphate + di-trans,octa-cis-undecaprenyl diphosphate + H(+)</text>
        <dbReference type="Rhea" id="RHEA:23708"/>
        <dbReference type="Rhea" id="RHEA-COMP:9602"/>
        <dbReference type="Rhea" id="RHEA-COMP:9603"/>
        <dbReference type="ChEBI" id="CHEBI:15378"/>
        <dbReference type="ChEBI" id="CHEBI:58405"/>
        <dbReference type="ChEBI" id="CHEBI:60033"/>
        <dbReference type="ChEBI" id="CHEBI:78435"/>
        <dbReference type="EC" id="2.4.99.28"/>
    </reaction>
</comment>
<dbReference type="EC" id="2.4.99.28" evidence="15"/>
<accession>A0A9D2QET2</accession>
<dbReference type="PROSITE" id="PS00428">
    <property type="entry name" value="FTSW_RODA_SPOVE"/>
    <property type="match status" value="1"/>
</dbReference>
<dbReference type="GO" id="GO:0008955">
    <property type="term" value="F:peptidoglycan glycosyltransferase activity"/>
    <property type="evidence" value="ECO:0007669"/>
    <property type="project" value="UniProtKB-EC"/>
</dbReference>
<evidence type="ECO:0000256" key="14">
    <source>
        <dbReference type="ARBA" id="ARBA00041418"/>
    </source>
</evidence>
<organism evidence="20 21">
    <name type="scientific">Candidatus Corynebacterium faecigallinarum</name>
    <dbReference type="NCBI Taxonomy" id="2838528"/>
    <lineage>
        <taxon>Bacteria</taxon>
        <taxon>Bacillati</taxon>
        <taxon>Actinomycetota</taxon>
        <taxon>Actinomycetes</taxon>
        <taxon>Mycobacteriales</taxon>
        <taxon>Corynebacteriaceae</taxon>
        <taxon>Corynebacterium</taxon>
    </lineage>
</organism>
<dbReference type="GO" id="GO:0005886">
    <property type="term" value="C:plasma membrane"/>
    <property type="evidence" value="ECO:0007669"/>
    <property type="project" value="TreeGrafter"/>
</dbReference>
<comment type="subcellular location">
    <subcellularLocation>
        <location evidence="1">Membrane</location>
        <topology evidence="1">Multi-pass membrane protein</topology>
    </subcellularLocation>
</comment>
<proteinExistence type="inferred from homology"/>